<evidence type="ECO:0000256" key="1">
    <source>
        <dbReference type="ARBA" id="ARBA00004651"/>
    </source>
</evidence>
<dbReference type="GO" id="GO:0005886">
    <property type="term" value="C:plasma membrane"/>
    <property type="evidence" value="ECO:0007669"/>
    <property type="project" value="UniProtKB-SubCell"/>
</dbReference>
<proteinExistence type="inferred from homology"/>
<comment type="similarity">
    <text evidence="2">Belongs to the UPF0718 family.</text>
</comment>
<evidence type="ECO:0000256" key="2">
    <source>
        <dbReference type="ARBA" id="ARBA00006386"/>
    </source>
</evidence>
<keyword evidence="4 11" id="KW-0812">Transmembrane</keyword>
<keyword evidence="7 10" id="KW-0408">Iron</keyword>
<dbReference type="PRINTS" id="PR00352">
    <property type="entry name" value="3FE4SFRDOXIN"/>
</dbReference>
<feature type="transmembrane region" description="Helical" evidence="11">
    <location>
        <begin position="143"/>
        <end position="164"/>
    </location>
</feature>
<evidence type="ECO:0000259" key="12">
    <source>
        <dbReference type="PROSITE" id="PS51379"/>
    </source>
</evidence>
<dbReference type="STRING" id="81409.SAMN04515656_1435"/>
<evidence type="ECO:0000313" key="14">
    <source>
        <dbReference type="Proteomes" id="UP000199394"/>
    </source>
</evidence>
<dbReference type="EMBL" id="FNRK01000043">
    <property type="protein sequence ID" value="SEA84655.1"/>
    <property type="molecule type" value="Genomic_DNA"/>
</dbReference>
<comment type="subcellular location">
    <subcellularLocation>
        <location evidence="1">Cell membrane</location>
        <topology evidence="1">Multi-pass membrane protein</topology>
    </subcellularLocation>
</comment>
<dbReference type="GO" id="GO:0005506">
    <property type="term" value="F:iron ion binding"/>
    <property type="evidence" value="ECO:0007669"/>
    <property type="project" value="UniProtKB-UniRule"/>
</dbReference>
<feature type="transmembrane region" description="Helical" evidence="11">
    <location>
        <begin position="80"/>
        <end position="99"/>
    </location>
</feature>
<evidence type="ECO:0000256" key="5">
    <source>
        <dbReference type="ARBA" id="ARBA00022723"/>
    </source>
</evidence>
<evidence type="ECO:0000313" key="13">
    <source>
        <dbReference type="EMBL" id="SEA84655.1"/>
    </source>
</evidence>
<dbReference type="Pfam" id="PF03773">
    <property type="entry name" value="ArsP_1"/>
    <property type="match status" value="1"/>
</dbReference>
<evidence type="ECO:0000256" key="11">
    <source>
        <dbReference type="SAM" id="Phobius"/>
    </source>
</evidence>
<keyword evidence="3" id="KW-1003">Cell membrane</keyword>
<evidence type="ECO:0000256" key="6">
    <source>
        <dbReference type="ARBA" id="ARBA00022989"/>
    </source>
</evidence>
<dbReference type="Gene3D" id="3.30.70.20">
    <property type="match status" value="1"/>
</dbReference>
<keyword evidence="8 10" id="KW-0411">Iron-sulfur</keyword>
<dbReference type="OrthoDB" id="9798408at2"/>
<dbReference type="AlphaFoldDB" id="A0A1H4EHZ8"/>
<keyword evidence="9 11" id="KW-0472">Membrane</keyword>
<dbReference type="SUPFAM" id="SSF54862">
    <property type="entry name" value="4Fe-4S ferredoxins"/>
    <property type="match status" value="1"/>
</dbReference>
<evidence type="ECO:0000256" key="7">
    <source>
        <dbReference type="ARBA" id="ARBA00023004"/>
    </source>
</evidence>
<keyword evidence="10" id="KW-0249">Electron transport</keyword>
<keyword evidence="10" id="KW-0813">Transport</keyword>
<dbReference type="Proteomes" id="UP000199394">
    <property type="component" value="Unassembled WGS sequence"/>
</dbReference>
<reference evidence="13 14" key="1">
    <citation type="submission" date="2016-10" db="EMBL/GenBank/DDBJ databases">
        <authorList>
            <person name="de Groot N.N."/>
        </authorList>
    </citation>
    <scope>NUCLEOTIDE SEQUENCE [LARGE SCALE GENOMIC DNA]</scope>
    <source>
        <strain evidence="13 14">SR12</strain>
    </source>
</reference>
<evidence type="ECO:0000256" key="9">
    <source>
        <dbReference type="ARBA" id="ARBA00023136"/>
    </source>
</evidence>
<evidence type="ECO:0000256" key="8">
    <source>
        <dbReference type="ARBA" id="ARBA00023014"/>
    </source>
</evidence>
<feature type="domain" description="4Fe-4S ferredoxin-type" evidence="12">
    <location>
        <begin position="177"/>
        <end position="205"/>
    </location>
</feature>
<dbReference type="InterPro" id="IPR001080">
    <property type="entry name" value="3Fe4S_ferredoxin"/>
</dbReference>
<dbReference type="InterPro" id="IPR005524">
    <property type="entry name" value="DUF318"/>
</dbReference>
<dbReference type="InterPro" id="IPR017896">
    <property type="entry name" value="4Fe4S_Fe-S-bd"/>
</dbReference>
<protein>
    <recommendedName>
        <fullName evidence="10">Ferredoxin</fullName>
    </recommendedName>
</protein>
<dbReference type="GO" id="GO:0051536">
    <property type="term" value="F:iron-sulfur cluster binding"/>
    <property type="evidence" value="ECO:0007669"/>
    <property type="project" value="UniProtKB-KW"/>
</dbReference>
<evidence type="ECO:0000256" key="4">
    <source>
        <dbReference type="ARBA" id="ARBA00022692"/>
    </source>
</evidence>
<dbReference type="GO" id="GO:0009055">
    <property type="term" value="F:electron transfer activity"/>
    <property type="evidence" value="ECO:0007669"/>
    <property type="project" value="UniProtKB-UniRule"/>
</dbReference>
<evidence type="ECO:0000256" key="10">
    <source>
        <dbReference type="RuleBase" id="RU368020"/>
    </source>
</evidence>
<keyword evidence="14" id="KW-1185">Reference proteome</keyword>
<comment type="function">
    <text evidence="10">Ferredoxins are iron-sulfur proteins that transfer electrons in a wide variety of metabolic reactions.</text>
</comment>
<gene>
    <name evidence="13" type="ORF">SAMN04515656_1435</name>
</gene>
<organism evidence="13 14">
    <name type="scientific">Eubacterium aggregans</name>
    <dbReference type="NCBI Taxonomy" id="81409"/>
    <lineage>
        <taxon>Bacteria</taxon>
        <taxon>Bacillati</taxon>
        <taxon>Bacillota</taxon>
        <taxon>Clostridia</taxon>
        <taxon>Eubacteriales</taxon>
        <taxon>Eubacteriaceae</taxon>
        <taxon>Eubacterium</taxon>
    </lineage>
</organism>
<keyword evidence="5 10" id="KW-0479">Metal-binding</keyword>
<sequence length="243" mass="26681">MKAVSIVKKNKLLFLVALAYLVILVISPDKAIKSIGNSVYYLVEMLQVLPVIFLLTVVIEALVPKEMIMRGFGEKSGFRGNLLALLLGSISAGPIYAAFPISKTLLGKGASISNIVIILSSWAVIKVPMLANEAKFLGVNFMIIRWVLTVIVIFVMAYITGMIVKKKDLPVDSKKAETLEIKEDYCIGCGLCVKLLPEYYEMNQNKAVVTKMPEGKEAVLALKESIEKCPSKAIILNKEEIVS</sequence>
<accession>A0A1H4EHZ8</accession>
<feature type="transmembrane region" description="Helical" evidence="11">
    <location>
        <begin position="38"/>
        <end position="59"/>
    </location>
</feature>
<keyword evidence="6 11" id="KW-1133">Transmembrane helix</keyword>
<dbReference type="PROSITE" id="PS51379">
    <property type="entry name" value="4FE4S_FER_2"/>
    <property type="match status" value="1"/>
</dbReference>
<dbReference type="RefSeq" id="WP_090309945.1">
    <property type="nucleotide sequence ID" value="NZ_FNRK01000043.1"/>
</dbReference>
<evidence type="ECO:0000256" key="3">
    <source>
        <dbReference type="ARBA" id="ARBA00022475"/>
    </source>
</evidence>
<name>A0A1H4EHZ8_9FIRM</name>